<dbReference type="AlphaFoldDB" id="A0A561S9E4"/>
<feature type="domain" description="Beta-lactamase-related" evidence="2">
    <location>
        <begin position="43"/>
        <end position="341"/>
    </location>
</feature>
<keyword evidence="3" id="KW-0121">Carboxypeptidase</keyword>
<evidence type="ECO:0000313" key="3">
    <source>
        <dbReference type="EMBL" id="TWF71492.1"/>
    </source>
</evidence>
<organism evidence="3 4">
    <name type="scientific">Kitasatospora viridis</name>
    <dbReference type="NCBI Taxonomy" id="281105"/>
    <lineage>
        <taxon>Bacteria</taxon>
        <taxon>Bacillati</taxon>
        <taxon>Actinomycetota</taxon>
        <taxon>Actinomycetes</taxon>
        <taxon>Kitasatosporales</taxon>
        <taxon>Streptomycetaceae</taxon>
        <taxon>Kitasatospora</taxon>
    </lineage>
</organism>
<comment type="caution">
    <text evidence="3">The sequence shown here is derived from an EMBL/GenBank/DDBJ whole genome shotgun (WGS) entry which is preliminary data.</text>
</comment>
<protein>
    <submittedName>
        <fullName evidence="3">D-alanyl-D-alanine carboxypeptidase</fullName>
    </submittedName>
</protein>
<dbReference type="PANTHER" id="PTHR46825:SF7">
    <property type="entry name" value="D-ALANYL-D-ALANINE CARBOXYPEPTIDASE"/>
    <property type="match status" value="1"/>
</dbReference>
<dbReference type="Pfam" id="PF00144">
    <property type="entry name" value="Beta-lactamase"/>
    <property type="match status" value="1"/>
</dbReference>
<keyword evidence="3" id="KW-0378">Hydrolase</keyword>
<keyword evidence="3" id="KW-0645">Protease</keyword>
<evidence type="ECO:0000313" key="4">
    <source>
        <dbReference type="Proteomes" id="UP000317940"/>
    </source>
</evidence>
<dbReference type="InterPro" id="IPR012338">
    <property type="entry name" value="Beta-lactam/transpept-like"/>
</dbReference>
<keyword evidence="4" id="KW-1185">Reference proteome</keyword>
<feature type="chain" id="PRO_5021784035" evidence="1">
    <location>
        <begin position="28"/>
        <end position="378"/>
    </location>
</feature>
<dbReference type="SUPFAM" id="SSF56601">
    <property type="entry name" value="beta-lactamase/transpeptidase-like"/>
    <property type="match status" value="1"/>
</dbReference>
<dbReference type="RefSeq" id="WP_246214255.1">
    <property type="nucleotide sequence ID" value="NZ_BAAAMZ010000023.1"/>
</dbReference>
<keyword evidence="1" id="KW-0732">Signal</keyword>
<dbReference type="PANTHER" id="PTHR46825">
    <property type="entry name" value="D-ALANYL-D-ALANINE-CARBOXYPEPTIDASE/ENDOPEPTIDASE AMPH"/>
    <property type="match status" value="1"/>
</dbReference>
<dbReference type="Proteomes" id="UP000317940">
    <property type="component" value="Unassembled WGS sequence"/>
</dbReference>
<reference evidence="3 4" key="1">
    <citation type="submission" date="2019-06" db="EMBL/GenBank/DDBJ databases">
        <title>Sequencing the genomes of 1000 actinobacteria strains.</title>
        <authorList>
            <person name="Klenk H.-P."/>
        </authorList>
    </citation>
    <scope>NUCLEOTIDE SEQUENCE [LARGE SCALE GENOMIC DNA]</scope>
    <source>
        <strain evidence="3 4">DSM 44826</strain>
    </source>
</reference>
<accession>A0A561S9E4</accession>
<dbReference type="InterPro" id="IPR050491">
    <property type="entry name" value="AmpC-like"/>
</dbReference>
<dbReference type="Gene3D" id="3.40.710.10">
    <property type="entry name" value="DD-peptidase/beta-lactamase superfamily"/>
    <property type="match status" value="1"/>
</dbReference>
<dbReference type="InterPro" id="IPR001466">
    <property type="entry name" value="Beta-lactam-related"/>
</dbReference>
<evidence type="ECO:0000259" key="2">
    <source>
        <dbReference type="Pfam" id="PF00144"/>
    </source>
</evidence>
<feature type="signal peptide" evidence="1">
    <location>
        <begin position="1"/>
        <end position="27"/>
    </location>
</feature>
<dbReference type="EMBL" id="VIWT01000009">
    <property type="protein sequence ID" value="TWF71492.1"/>
    <property type="molecule type" value="Genomic_DNA"/>
</dbReference>
<proteinExistence type="predicted"/>
<name>A0A561S9E4_9ACTN</name>
<dbReference type="GO" id="GO:0004180">
    <property type="term" value="F:carboxypeptidase activity"/>
    <property type="evidence" value="ECO:0007669"/>
    <property type="project" value="UniProtKB-KW"/>
</dbReference>
<sequence>MKPVRLIATAAAALTLATLAGTAPAQADMPTAIGLLQAGAQQGVKDGYPGVIGLLRDGDTVRYAQAGTGDTATGVPADPKAQFRIGSNTKAFTATVLLQLEAEGRLSLDDTVAKWLPGAVAANGYDGSKITLRELLNHTSGLPDYDNAVQFALSYSTDPNRAWPPQSLVDLALAQHAPSAAPGQQWSYANTNFVLAGMVIKAVTGNDPATEIQHRIIDRLGLTGTSFPTSDPTLHGNYLHGYEYQWLGLTRADVTVSNVQAFGPAGAMVSTLDDLAAFTRALLNGTLLPPAQEAELKTTVPTTNTGMRYGLGIAQEQTSCGKTVWTHNGAVLGYFSFWAATDDGRQQLVEANDEYHFDAGTKGIQDTGTAAFNAFCSL</sequence>
<gene>
    <name evidence="3" type="ORF">FHX73_19122</name>
</gene>
<evidence type="ECO:0000256" key="1">
    <source>
        <dbReference type="SAM" id="SignalP"/>
    </source>
</evidence>